<evidence type="ECO:0000259" key="5">
    <source>
        <dbReference type="PROSITE" id="PS50932"/>
    </source>
</evidence>
<dbReference type="Gene3D" id="3.40.50.2300">
    <property type="match status" value="1"/>
</dbReference>
<dbReference type="EMBL" id="QUNS01000003">
    <property type="protein sequence ID" value="REH52340.1"/>
    <property type="molecule type" value="Genomic_DNA"/>
</dbReference>
<keyword evidence="3" id="KW-0238">DNA-binding</keyword>
<feature type="domain" description="HTH lacI-type" evidence="5">
    <location>
        <begin position="5"/>
        <end position="59"/>
    </location>
</feature>
<dbReference type="SUPFAM" id="SSF47413">
    <property type="entry name" value="lambda repressor-like DNA-binding domains"/>
    <property type="match status" value="1"/>
</dbReference>
<dbReference type="SUPFAM" id="SSF53822">
    <property type="entry name" value="Periplasmic binding protein-like I"/>
    <property type="match status" value="1"/>
</dbReference>
<protein>
    <submittedName>
        <fullName evidence="6">Regulatory LacI family protein</fullName>
    </submittedName>
</protein>
<dbReference type="PANTHER" id="PTHR30146">
    <property type="entry name" value="LACI-RELATED TRANSCRIPTIONAL REPRESSOR"/>
    <property type="match status" value="1"/>
</dbReference>
<dbReference type="InterPro" id="IPR028082">
    <property type="entry name" value="Peripla_BP_I"/>
</dbReference>
<dbReference type="GO" id="GO:0003700">
    <property type="term" value="F:DNA-binding transcription factor activity"/>
    <property type="evidence" value="ECO:0007669"/>
    <property type="project" value="TreeGrafter"/>
</dbReference>
<evidence type="ECO:0000313" key="7">
    <source>
        <dbReference type="Proteomes" id="UP000256884"/>
    </source>
</evidence>
<accession>A0A3E0I1B5</accession>
<evidence type="ECO:0000313" key="6">
    <source>
        <dbReference type="EMBL" id="REH52340.1"/>
    </source>
</evidence>
<dbReference type="RefSeq" id="WP_115900702.1">
    <property type="nucleotide sequence ID" value="NZ_QUNS01000003.1"/>
</dbReference>
<evidence type="ECO:0000256" key="4">
    <source>
        <dbReference type="ARBA" id="ARBA00023163"/>
    </source>
</evidence>
<dbReference type="Gene3D" id="1.10.260.40">
    <property type="entry name" value="lambda repressor-like DNA-binding domains"/>
    <property type="match status" value="1"/>
</dbReference>
<keyword evidence="4" id="KW-0804">Transcription</keyword>
<dbReference type="PROSITE" id="PS50932">
    <property type="entry name" value="HTH_LACI_2"/>
    <property type="match status" value="1"/>
</dbReference>
<keyword evidence="1" id="KW-0678">Repressor</keyword>
<dbReference type="Proteomes" id="UP000256884">
    <property type="component" value="Unassembled WGS sequence"/>
</dbReference>
<keyword evidence="2" id="KW-0805">Transcription regulation</keyword>
<dbReference type="InterPro" id="IPR000843">
    <property type="entry name" value="HTH_LacI"/>
</dbReference>
<proteinExistence type="predicted"/>
<dbReference type="CDD" id="cd01392">
    <property type="entry name" value="HTH_LacI"/>
    <property type="match status" value="1"/>
</dbReference>
<evidence type="ECO:0000256" key="1">
    <source>
        <dbReference type="ARBA" id="ARBA00022491"/>
    </source>
</evidence>
<gene>
    <name evidence="6" type="ORF">C7448_10372</name>
</gene>
<keyword evidence="7" id="KW-1185">Reference proteome</keyword>
<dbReference type="InterPro" id="IPR010982">
    <property type="entry name" value="Lambda_DNA-bd_dom_sf"/>
</dbReference>
<dbReference type="SMART" id="SM00354">
    <property type="entry name" value="HTH_LACI"/>
    <property type="match status" value="1"/>
</dbReference>
<sequence>MKTSVTLKEIAIKTGFSISTVSKALNNSYEISNVTKKSINDVAKSLCYKPNFFAKNLKKRKNYIIGVIVPNFKDDFIYNFINAIIEESSSKEHRVMLYQTCNSLQKESTYIKLLSDDLIDGLIVYTHNISISDYTKQLKGTLFTIVRKKDNRNESGLLKANQIEGLTLGKKVINDLIFRIKSKTS</sequence>
<dbReference type="PANTHER" id="PTHR30146:SF148">
    <property type="entry name" value="HTH-TYPE TRANSCRIPTIONAL REPRESSOR PURR-RELATED"/>
    <property type="match status" value="1"/>
</dbReference>
<evidence type="ECO:0000256" key="2">
    <source>
        <dbReference type="ARBA" id="ARBA00023015"/>
    </source>
</evidence>
<reference evidence="6 7" key="1">
    <citation type="submission" date="2018-08" db="EMBL/GenBank/DDBJ databases">
        <title>Genomic Encyclopedia of Type Strains, Phase IV (KMG-IV): sequencing the most valuable type-strain genomes for metagenomic binning, comparative biology and taxonomic classification.</title>
        <authorList>
            <person name="Goeker M."/>
        </authorList>
    </citation>
    <scope>NUCLEOTIDE SEQUENCE [LARGE SCALE GENOMIC DNA]</scope>
    <source>
        <strain evidence="6 7">DSM 18841</strain>
    </source>
</reference>
<evidence type="ECO:0000256" key="3">
    <source>
        <dbReference type="ARBA" id="ARBA00023125"/>
    </source>
</evidence>
<dbReference type="AlphaFoldDB" id="A0A3E0I1B5"/>
<comment type="caution">
    <text evidence="6">The sequence shown here is derived from an EMBL/GenBank/DDBJ whole genome shotgun (WGS) entry which is preliminary data.</text>
</comment>
<dbReference type="OrthoDB" id="9803256at2"/>
<organism evidence="6 7">
    <name type="scientific">Tenacibaculum gallaicum</name>
    <dbReference type="NCBI Taxonomy" id="561505"/>
    <lineage>
        <taxon>Bacteria</taxon>
        <taxon>Pseudomonadati</taxon>
        <taxon>Bacteroidota</taxon>
        <taxon>Flavobacteriia</taxon>
        <taxon>Flavobacteriales</taxon>
        <taxon>Flavobacteriaceae</taxon>
        <taxon>Tenacibaculum</taxon>
    </lineage>
</organism>
<name>A0A3E0I1B5_9FLAO</name>
<dbReference type="GO" id="GO:0000976">
    <property type="term" value="F:transcription cis-regulatory region binding"/>
    <property type="evidence" value="ECO:0007669"/>
    <property type="project" value="TreeGrafter"/>
</dbReference>
<dbReference type="Pfam" id="PF00356">
    <property type="entry name" value="LacI"/>
    <property type="match status" value="1"/>
</dbReference>